<dbReference type="PANTHER" id="PTHR39200:SF1">
    <property type="entry name" value="AUTO-TRANSPORTER ADHESIN HEAD GIN DOMAIN-CONTAINING PROTEIN-RELATED"/>
    <property type="match status" value="1"/>
</dbReference>
<name>A0ABT2A7D5_9BURK</name>
<dbReference type="Gene3D" id="2.160.20.120">
    <property type="match status" value="1"/>
</dbReference>
<feature type="domain" description="Putative auto-transporter adhesin head GIN" evidence="2">
    <location>
        <begin position="63"/>
        <end position="244"/>
    </location>
</feature>
<evidence type="ECO:0000259" key="2">
    <source>
        <dbReference type="Pfam" id="PF10988"/>
    </source>
</evidence>
<dbReference type="EMBL" id="JANUGX010000013">
    <property type="protein sequence ID" value="MCS0590022.1"/>
    <property type="molecule type" value="Genomic_DNA"/>
</dbReference>
<comment type="caution">
    <text evidence="3">The sequence shown here is derived from an EMBL/GenBank/DDBJ whole genome shotgun (WGS) entry which is preliminary data.</text>
</comment>
<accession>A0ABT2A7D5</accession>
<evidence type="ECO:0000313" key="4">
    <source>
        <dbReference type="Proteomes" id="UP001205560"/>
    </source>
</evidence>
<evidence type="ECO:0000313" key="3">
    <source>
        <dbReference type="EMBL" id="MCS0590022.1"/>
    </source>
</evidence>
<organism evidence="3 4">
    <name type="scientific">Massilia norwichensis</name>
    <dbReference type="NCBI Taxonomy" id="1442366"/>
    <lineage>
        <taxon>Bacteria</taxon>
        <taxon>Pseudomonadati</taxon>
        <taxon>Pseudomonadota</taxon>
        <taxon>Betaproteobacteria</taxon>
        <taxon>Burkholderiales</taxon>
        <taxon>Oxalobacteraceae</taxon>
        <taxon>Telluria group</taxon>
        <taxon>Massilia</taxon>
    </lineage>
</organism>
<evidence type="ECO:0000256" key="1">
    <source>
        <dbReference type="SAM" id="SignalP"/>
    </source>
</evidence>
<dbReference type="PROSITE" id="PS51318">
    <property type="entry name" value="TAT"/>
    <property type="match status" value="1"/>
</dbReference>
<sequence>MSTTPTTLRRRLLAACALAAAATVTTAALSPAPALAVDWNFGKSEQVKGSGNIKRETRQVAGFKGLALALPGQVEVRTGSSEGLSIETDDNLLPLIETVVEDGTLKIRARNKVNLRTRNLKVVVQTRGVERLALAGSGSIDADRMAGARLQFDLGGSGNIRVGKAEGDALSVNLGGSGDLKVNEGSARKLSASLGGSGTVDMARVRLDTADVTLAGSGNATLWVQKALEMSVAGSGDVNYYGDPQVSKSVVGSGSARRLGPAPR</sequence>
<proteinExistence type="predicted"/>
<keyword evidence="4" id="KW-1185">Reference proteome</keyword>
<dbReference type="PANTHER" id="PTHR39200">
    <property type="entry name" value="HYPOTHETICAL EXPORTED PROTEIN"/>
    <property type="match status" value="1"/>
</dbReference>
<gene>
    <name evidence="3" type="ORF">NX782_12490</name>
</gene>
<feature type="chain" id="PRO_5046863627" evidence="1">
    <location>
        <begin position="28"/>
        <end position="264"/>
    </location>
</feature>
<dbReference type="Pfam" id="PF10988">
    <property type="entry name" value="DUF2807"/>
    <property type="match status" value="1"/>
</dbReference>
<reference evidence="3 4" key="1">
    <citation type="submission" date="2022-08" db="EMBL/GenBank/DDBJ databases">
        <title>Reclassification of Massilia species as members of the genera Telluria, Duganella, Pseudoduganella, Mokoshia gen. nov. and Zemynaea gen. nov. using orthogonal and non-orthogonal genome-based approaches.</title>
        <authorList>
            <person name="Bowman J.P."/>
        </authorList>
    </citation>
    <scope>NUCLEOTIDE SEQUENCE [LARGE SCALE GENOMIC DNA]</scope>
    <source>
        <strain evidence="3 4">LMG 28164</strain>
    </source>
</reference>
<keyword evidence="1" id="KW-0732">Signal</keyword>
<dbReference type="InterPro" id="IPR006311">
    <property type="entry name" value="TAT_signal"/>
</dbReference>
<dbReference type="InterPro" id="IPR021255">
    <property type="entry name" value="DUF2807"/>
</dbReference>
<dbReference type="Proteomes" id="UP001205560">
    <property type="component" value="Unassembled WGS sequence"/>
</dbReference>
<feature type="signal peptide" evidence="1">
    <location>
        <begin position="1"/>
        <end position="27"/>
    </location>
</feature>
<dbReference type="RefSeq" id="WP_258845796.1">
    <property type="nucleotide sequence ID" value="NZ_JANUGX010000013.1"/>
</dbReference>
<protein>
    <submittedName>
        <fullName evidence="3">DUF2807 domain-containing protein</fullName>
    </submittedName>
</protein>